<protein>
    <recommendedName>
        <fullName evidence="6">C3H1-type domain-containing protein</fullName>
    </recommendedName>
</protein>
<feature type="region of interest" description="Disordered" evidence="5">
    <location>
        <begin position="1"/>
        <end position="39"/>
    </location>
</feature>
<feature type="region of interest" description="Disordered" evidence="5">
    <location>
        <begin position="102"/>
        <end position="171"/>
    </location>
</feature>
<dbReference type="Proteomes" id="UP000827284">
    <property type="component" value="Unassembled WGS sequence"/>
</dbReference>
<organism evidence="7 8">
    <name type="scientific">Entomortierella parvispora</name>
    <dbReference type="NCBI Taxonomy" id="205924"/>
    <lineage>
        <taxon>Eukaryota</taxon>
        <taxon>Fungi</taxon>
        <taxon>Fungi incertae sedis</taxon>
        <taxon>Mucoromycota</taxon>
        <taxon>Mortierellomycotina</taxon>
        <taxon>Mortierellomycetes</taxon>
        <taxon>Mortierellales</taxon>
        <taxon>Mortierellaceae</taxon>
        <taxon>Entomortierella</taxon>
    </lineage>
</organism>
<reference evidence="7" key="2">
    <citation type="journal article" date="2022" name="Microbiol. Resour. Announc.">
        <title>Whole-Genome Sequence of Entomortierella parvispora E1425, a Mucoromycotan Fungus Associated with Burkholderiaceae-Related Endosymbiotic Bacteria.</title>
        <authorList>
            <person name="Herlambang A."/>
            <person name="Guo Y."/>
            <person name="Takashima Y."/>
            <person name="Narisawa K."/>
            <person name="Ohta H."/>
            <person name="Nishizawa T."/>
        </authorList>
    </citation>
    <scope>NUCLEOTIDE SEQUENCE</scope>
    <source>
        <strain evidence="7">E1425</strain>
    </source>
</reference>
<evidence type="ECO:0000256" key="3">
    <source>
        <dbReference type="ARBA" id="ARBA00022833"/>
    </source>
</evidence>
<dbReference type="InterPro" id="IPR036855">
    <property type="entry name" value="Znf_CCCH_sf"/>
</dbReference>
<feature type="compositionally biased region" description="Basic residues" evidence="5">
    <location>
        <begin position="266"/>
        <end position="277"/>
    </location>
</feature>
<feature type="compositionally biased region" description="Basic and acidic residues" evidence="5">
    <location>
        <begin position="161"/>
        <end position="171"/>
    </location>
</feature>
<feature type="compositionally biased region" description="Polar residues" evidence="5">
    <location>
        <begin position="147"/>
        <end position="160"/>
    </location>
</feature>
<dbReference type="PROSITE" id="PS50103">
    <property type="entry name" value="ZF_C3H1"/>
    <property type="match status" value="1"/>
</dbReference>
<feature type="domain" description="C3H1-type" evidence="6">
    <location>
        <begin position="40"/>
        <end position="68"/>
    </location>
</feature>
<dbReference type="InterPro" id="IPR000571">
    <property type="entry name" value="Znf_CCCH"/>
</dbReference>
<dbReference type="OrthoDB" id="5964700at2759"/>
<keyword evidence="3 4" id="KW-0862">Zinc</keyword>
<evidence type="ECO:0000256" key="4">
    <source>
        <dbReference type="PROSITE-ProRule" id="PRU00723"/>
    </source>
</evidence>
<dbReference type="GO" id="GO:0008270">
    <property type="term" value="F:zinc ion binding"/>
    <property type="evidence" value="ECO:0007669"/>
    <property type="project" value="UniProtKB-KW"/>
</dbReference>
<dbReference type="Gene3D" id="6.10.250.3220">
    <property type="match status" value="1"/>
</dbReference>
<evidence type="ECO:0000256" key="5">
    <source>
        <dbReference type="SAM" id="MobiDB-lite"/>
    </source>
</evidence>
<reference evidence="7" key="1">
    <citation type="submission" date="2021-11" db="EMBL/GenBank/DDBJ databases">
        <authorList>
            <person name="Herlambang A."/>
            <person name="Guo Y."/>
            <person name="Takashima Y."/>
            <person name="Nishizawa T."/>
        </authorList>
    </citation>
    <scope>NUCLEOTIDE SEQUENCE</scope>
    <source>
        <strain evidence="7">E1425</strain>
    </source>
</reference>
<keyword evidence="1 4" id="KW-0479">Metal-binding</keyword>
<keyword evidence="2 4" id="KW-0863">Zinc-finger</keyword>
<evidence type="ECO:0000313" key="8">
    <source>
        <dbReference type="Proteomes" id="UP000827284"/>
    </source>
</evidence>
<dbReference type="SUPFAM" id="SSF90229">
    <property type="entry name" value="CCCH zinc finger"/>
    <property type="match status" value="1"/>
</dbReference>
<name>A0A9P3LTX6_9FUNG</name>
<feature type="compositionally biased region" description="Basic residues" evidence="5">
    <location>
        <begin position="1"/>
        <end position="13"/>
    </location>
</feature>
<accession>A0A9P3LTX6</accession>
<comment type="caution">
    <text evidence="7">The sequence shown here is derived from an EMBL/GenBank/DDBJ whole genome shotgun (WGS) entry which is preliminary data.</text>
</comment>
<feature type="compositionally biased region" description="Polar residues" evidence="5">
    <location>
        <begin position="102"/>
        <end position="118"/>
    </location>
</feature>
<evidence type="ECO:0000313" key="7">
    <source>
        <dbReference type="EMBL" id="GJJ70556.1"/>
    </source>
</evidence>
<proteinExistence type="predicted"/>
<feature type="zinc finger region" description="C3H1-type" evidence="4">
    <location>
        <begin position="40"/>
        <end position="68"/>
    </location>
</feature>
<gene>
    <name evidence="7" type="ORF">EMPS_02905</name>
</gene>
<feature type="region of interest" description="Disordered" evidence="5">
    <location>
        <begin position="237"/>
        <end position="290"/>
    </location>
</feature>
<dbReference type="EMBL" id="BQFW01000004">
    <property type="protein sequence ID" value="GJJ70556.1"/>
    <property type="molecule type" value="Genomic_DNA"/>
</dbReference>
<evidence type="ECO:0000256" key="1">
    <source>
        <dbReference type="ARBA" id="ARBA00022723"/>
    </source>
</evidence>
<sequence length="407" mass="45344">MPAKGKTHAKGKARPTNEGTPAKDKGETPNKEHAPAPLDAEGKEICFLFLKYGKCRYGKKCKKSHNPPDPSAHLQKMISVVPEPPESAKVGPKLTFTISRTPYSRQEQQQPAPPSTASGAGWIESPGRLVSGLRPKPMRKSQKRETSSMPAPSYSTTISKENTERKEAETHISTDYIMEDATESTIPDITTHVPEATRVQPVVAMTPAGLKRTAKAPSKQLLSALFRTFILPEQLKQYRKQKSSAMDPRPAKNGHSKVSDKSNSRSSKHQRPPHKMAPKTALPPLSSFESNSASISGEKIEQWYITNKAQLDHVSKRLMILKKPTTPRQKFQLKTMRKHHWECKTEVEQLLDRNRPTSFALRVARDRIDWDKFGPYVALMLQAAFDKDLGDPHLPIIAATLSVISGK</sequence>
<feature type="compositionally biased region" description="Basic and acidic residues" evidence="5">
    <location>
        <begin position="21"/>
        <end position="39"/>
    </location>
</feature>
<keyword evidence="8" id="KW-1185">Reference proteome</keyword>
<dbReference type="SMART" id="SM00356">
    <property type="entry name" value="ZnF_C3H1"/>
    <property type="match status" value="1"/>
</dbReference>
<evidence type="ECO:0000256" key="2">
    <source>
        <dbReference type="ARBA" id="ARBA00022771"/>
    </source>
</evidence>
<dbReference type="AlphaFoldDB" id="A0A9P3LTX6"/>
<evidence type="ECO:0000259" key="6">
    <source>
        <dbReference type="PROSITE" id="PS50103"/>
    </source>
</evidence>